<proteinExistence type="predicted"/>
<dbReference type="RefSeq" id="WP_004766354.1">
    <property type="nucleotide sequence ID" value="NZ_AHMY02000051.1"/>
</dbReference>
<comment type="caution">
    <text evidence="1">The sequence shown here is derived from an EMBL/GenBank/DDBJ whole genome shotgun (WGS) entry which is preliminary data.</text>
</comment>
<organism evidence="1 2">
    <name type="scientific">Leptospira kirschneri str. H1</name>
    <dbReference type="NCBI Taxonomy" id="1049966"/>
    <lineage>
        <taxon>Bacteria</taxon>
        <taxon>Pseudomonadati</taxon>
        <taxon>Spirochaetota</taxon>
        <taxon>Spirochaetia</taxon>
        <taxon>Leptospirales</taxon>
        <taxon>Leptospiraceae</taxon>
        <taxon>Leptospira</taxon>
    </lineage>
</organism>
<dbReference type="Proteomes" id="UP000006253">
    <property type="component" value="Unassembled WGS sequence"/>
</dbReference>
<dbReference type="EMBL" id="AHMY02000051">
    <property type="protein sequence ID" value="EKO15019.1"/>
    <property type="molecule type" value="Genomic_DNA"/>
</dbReference>
<accession>A0A0E2BCX6</accession>
<name>A0A0E2BCX6_9LEPT</name>
<evidence type="ECO:0000313" key="1">
    <source>
        <dbReference type="EMBL" id="EKO15019.1"/>
    </source>
</evidence>
<protein>
    <submittedName>
        <fullName evidence="1">GDYXXLXY protein</fullName>
    </submittedName>
</protein>
<dbReference type="InterPro" id="IPR025833">
    <property type="entry name" value="GDYXXLXY"/>
</dbReference>
<reference evidence="1 2" key="1">
    <citation type="submission" date="2012-10" db="EMBL/GenBank/DDBJ databases">
        <authorList>
            <person name="Harkins D.M."/>
            <person name="Durkin A.S."/>
            <person name="Brinkac L.M."/>
            <person name="Selengut J.D."/>
            <person name="Sanka R."/>
            <person name="DePew J."/>
            <person name="Purushe J."/>
            <person name="Peacock S.J."/>
            <person name="Thaipadungpanit J."/>
            <person name="Wuthiekanun V.W."/>
            <person name="Day N.P."/>
            <person name="Vinetz J.M."/>
            <person name="Sutton G.G."/>
            <person name="Nelson W.C."/>
            <person name="Fouts D.E."/>
        </authorList>
    </citation>
    <scope>NUCLEOTIDE SEQUENCE [LARGE SCALE GENOMIC DNA]</scope>
    <source>
        <strain evidence="1 2">H1</strain>
    </source>
</reference>
<dbReference type="AlphaFoldDB" id="A0A0E2BCX6"/>
<sequence>MKIFKLILPVALVLPILFFVSEIITLEFTKTRGKELILPITGYDPRDLLSGHYLQYNIGFQTEEVSGVCKRQKNEILNQSNTDGKNCICYPHLGTIHENEGLFVEDCNEETLKDKGLCKVYLRGTCKYGRFKIDNERFYVNEEKALEYEKRLRKEKVHIRLKVDQEGNAITDSLIWEDGSSL</sequence>
<gene>
    <name evidence="1" type="ORF">LEP1GSC081_1566</name>
</gene>
<dbReference type="Pfam" id="PF14345">
    <property type="entry name" value="GDYXXLXY"/>
    <property type="match status" value="1"/>
</dbReference>
<evidence type="ECO:0000313" key="2">
    <source>
        <dbReference type="Proteomes" id="UP000006253"/>
    </source>
</evidence>